<evidence type="ECO:0000313" key="5">
    <source>
        <dbReference type="Proteomes" id="UP001596514"/>
    </source>
</evidence>
<organism evidence="4 5">
    <name type="scientific">Streptosporangium amethystogenes subsp. fukuiense</name>
    <dbReference type="NCBI Taxonomy" id="698418"/>
    <lineage>
        <taxon>Bacteria</taxon>
        <taxon>Bacillati</taxon>
        <taxon>Actinomycetota</taxon>
        <taxon>Actinomycetes</taxon>
        <taxon>Streptosporangiales</taxon>
        <taxon>Streptosporangiaceae</taxon>
        <taxon>Streptosporangium</taxon>
    </lineage>
</organism>
<dbReference type="EMBL" id="JBHTEE010000001">
    <property type="protein sequence ID" value="MFC7601534.1"/>
    <property type="molecule type" value="Genomic_DNA"/>
</dbReference>
<comment type="caution">
    <text evidence="4">The sequence shown here is derived from an EMBL/GenBank/DDBJ whole genome shotgun (WGS) entry which is preliminary data.</text>
</comment>
<dbReference type="Gene3D" id="6.10.30.10">
    <property type="match status" value="1"/>
</dbReference>
<keyword evidence="5" id="KW-1185">Reference proteome</keyword>
<dbReference type="Pfam" id="PF01796">
    <property type="entry name" value="OB_ChsH2_C"/>
    <property type="match status" value="1"/>
</dbReference>
<feature type="domain" description="ChsH2 C-terminal OB-fold" evidence="2">
    <location>
        <begin position="57"/>
        <end position="123"/>
    </location>
</feature>
<dbReference type="Pfam" id="PF12172">
    <property type="entry name" value="zf-ChsH2"/>
    <property type="match status" value="1"/>
</dbReference>
<dbReference type="PANTHER" id="PTHR34075">
    <property type="entry name" value="BLR3430 PROTEIN"/>
    <property type="match status" value="1"/>
</dbReference>
<feature type="domain" description="ChsH2 rubredoxin-like zinc ribbon" evidence="3">
    <location>
        <begin position="20"/>
        <end position="56"/>
    </location>
</feature>
<gene>
    <name evidence="4" type="ORF">ACFQVD_15690</name>
</gene>
<protein>
    <submittedName>
        <fullName evidence="4">Zn-ribbon domain-containing OB-fold protein</fullName>
    </submittedName>
</protein>
<accession>A0ABW2SZP6</accession>
<dbReference type="InterPro" id="IPR012340">
    <property type="entry name" value="NA-bd_OB-fold"/>
</dbReference>
<dbReference type="RefSeq" id="WP_343963845.1">
    <property type="nucleotide sequence ID" value="NZ_BAAAGK010000019.1"/>
</dbReference>
<dbReference type="PANTHER" id="PTHR34075:SF5">
    <property type="entry name" value="BLR3430 PROTEIN"/>
    <property type="match status" value="1"/>
</dbReference>
<dbReference type="InterPro" id="IPR022002">
    <property type="entry name" value="ChsH2_Znr"/>
</dbReference>
<dbReference type="InterPro" id="IPR052513">
    <property type="entry name" value="Thioester_dehydratase-like"/>
</dbReference>
<feature type="region of interest" description="Disordered" evidence="1">
    <location>
        <begin position="1"/>
        <end position="20"/>
    </location>
</feature>
<evidence type="ECO:0000256" key="1">
    <source>
        <dbReference type="SAM" id="MobiDB-lite"/>
    </source>
</evidence>
<name>A0ABW2SZP6_9ACTN</name>
<dbReference type="SUPFAM" id="SSF50249">
    <property type="entry name" value="Nucleic acid-binding proteins"/>
    <property type="match status" value="1"/>
</dbReference>
<dbReference type="InterPro" id="IPR002878">
    <property type="entry name" value="ChsH2_C"/>
</dbReference>
<evidence type="ECO:0000259" key="2">
    <source>
        <dbReference type="Pfam" id="PF01796"/>
    </source>
</evidence>
<dbReference type="Proteomes" id="UP001596514">
    <property type="component" value="Unassembled WGS sequence"/>
</dbReference>
<evidence type="ECO:0000259" key="3">
    <source>
        <dbReference type="Pfam" id="PF12172"/>
    </source>
</evidence>
<proteinExistence type="predicted"/>
<sequence>MARNEGKQAPKPTPDTRPYWDGAAAGELRLPRCVPCGKAFLYPRSVCPFCSSSDIEWFTATGRGKLHSYLIAHRPSPGFESEGPYAVAVVELEEGPRLMSNIVGVPNDPEHLVLDMDLEVVFDKHGDVAVPKFQPAGGGR</sequence>
<evidence type="ECO:0000313" key="4">
    <source>
        <dbReference type="EMBL" id="MFC7601534.1"/>
    </source>
</evidence>
<reference evidence="5" key="1">
    <citation type="journal article" date="2019" name="Int. J. Syst. Evol. Microbiol.">
        <title>The Global Catalogue of Microorganisms (GCM) 10K type strain sequencing project: providing services to taxonomists for standard genome sequencing and annotation.</title>
        <authorList>
            <consortium name="The Broad Institute Genomics Platform"/>
            <consortium name="The Broad Institute Genome Sequencing Center for Infectious Disease"/>
            <person name="Wu L."/>
            <person name="Ma J."/>
        </authorList>
    </citation>
    <scope>NUCLEOTIDE SEQUENCE [LARGE SCALE GENOMIC DNA]</scope>
    <source>
        <strain evidence="5">JCM 10083</strain>
    </source>
</reference>